<feature type="compositionally biased region" description="Low complexity" evidence="1">
    <location>
        <begin position="756"/>
        <end position="768"/>
    </location>
</feature>
<feature type="region of interest" description="Disordered" evidence="1">
    <location>
        <begin position="371"/>
        <end position="394"/>
    </location>
</feature>
<evidence type="ECO:0000313" key="4">
    <source>
        <dbReference type="EMBL" id="CAL1126544.1"/>
    </source>
</evidence>
<dbReference type="EMBL" id="CAMXCT020000057">
    <property type="protein sequence ID" value="CAL1126544.1"/>
    <property type="molecule type" value="Genomic_DNA"/>
</dbReference>
<evidence type="ECO:0000256" key="2">
    <source>
        <dbReference type="SAM" id="Phobius"/>
    </source>
</evidence>
<sequence>MLETRTKAKQLYQVSRLISDLPALGDNPTREEIGLNAWKKLILDSPEVILRNNFCLWGEIYLIEPNLTLFFFQLYFGKFVFLLIVLDVLQLKAILAEPFYQFFLQSLYNRSNGESSNSRDSCLRWDGLNKTFKVLMLSTVNQYLKKLSKSPLVRRKLPNTAAVMQQYFGFRRESMETIPHFLVRESLHFEEFVEALHLLKQEKDGAMDEVFIPPLDEEESDDDDDGETQSPTPKKKSDYKPVPAEDPDDPTPAPAAGGGRPTSSTSPTSSMDSFILEQLRGWRLLMAALSPEEWRSILASTGNRLDYVSVMSALEILYDEHFSRGRGQQGFGAHGQQPSTHDFNMAENEAWDDDDDDESWSSWWMMPVHEEEENMEDYGSAPPAAEPPAEEGSGAAGQQGCFICCSHQHLARQCPDRNAPFRFGKGKHVHWGEMGNGSDYYDDGSYVMVLPAYKGKKGKGKGKSAYWMPEDGTTYAFTGKGFGKGKHSKNRQKVNAYAMDAYDYNGIEFEAQAAQHGPPHQTKNPVIQPTAAHGMMDCGATCSARPERSIQNLVTAILAKDNSARVTVNGKNRPRFRYGSGKWEKAVFQLQVQSSVTGRTFNAFAPPNPEEVHEEWFQDHMLVPVLVGMDFLRGNGMIVDFSDGLSVCTAHEGAQPFHLPMNHKEHYMIDIAEFLVDGKENLQGHPEINIIFSEEFQEAAELEQFLEMFPLTFDVATLPMQSTKSERQLDFFTSFWKRYQSVSSLQHTRLMGKLSTSASARPSTSPSAVDGSEVVETGGGEAMGLGPSCSNGPSRSEESEPNPGTVTQALAELKNMMEPLPPTESMVRVMIDKVTAEHRLTVMIDQHKMEMEKAPQKEAGSPSSSAGWEKMTPPTEPKELDPINYLTDEEKMELLNLARQRASVINNPEDDVELEPE</sequence>
<comment type="caution">
    <text evidence="3">The sequence shown here is derived from an EMBL/GenBank/DDBJ whole genome shotgun (WGS) entry which is preliminary data.</text>
</comment>
<dbReference type="EMBL" id="CAMXCT030000057">
    <property type="protein sequence ID" value="CAL4760481.1"/>
    <property type="molecule type" value="Genomic_DNA"/>
</dbReference>
<evidence type="ECO:0000256" key="1">
    <source>
        <dbReference type="SAM" id="MobiDB-lite"/>
    </source>
</evidence>
<evidence type="ECO:0000313" key="5">
    <source>
        <dbReference type="Proteomes" id="UP001152797"/>
    </source>
</evidence>
<accession>A0A9P1BGZ4</accession>
<feature type="region of interest" description="Disordered" evidence="1">
    <location>
        <begin position="852"/>
        <end position="881"/>
    </location>
</feature>
<organism evidence="3">
    <name type="scientific">Cladocopium goreaui</name>
    <dbReference type="NCBI Taxonomy" id="2562237"/>
    <lineage>
        <taxon>Eukaryota</taxon>
        <taxon>Sar</taxon>
        <taxon>Alveolata</taxon>
        <taxon>Dinophyceae</taxon>
        <taxon>Suessiales</taxon>
        <taxon>Symbiodiniaceae</taxon>
        <taxon>Cladocopium</taxon>
    </lineage>
</organism>
<evidence type="ECO:0000313" key="3">
    <source>
        <dbReference type="EMBL" id="CAI3973169.1"/>
    </source>
</evidence>
<feature type="region of interest" description="Disordered" evidence="1">
    <location>
        <begin position="756"/>
        <end position="804"/>
    </location>
</feature>
<keyword evidence="5" id="KW-1185">Reference proteome</keyword>
<reference evidence="3" key="1">
    <citation type="submission" date="2022-10" db="EMBL/GenBank/DDBJ databases">
        <authorList>
            <person name="Chen Y."/>
            <person name="Dougan E. K."/>
            <person name="Chan C."/>
            <person name="Rhodes N."/>
            <person name="Thang M."/>
        </authorList>
    </citation>
    <scope>NUCLEOTIDE SEQUENCE</scope>
</reference>
<feature type="region of interest" description="Disordered" evidence="1">
    <location>
        <begin position="214"/>
        <end position="271"/>
    </location>
</feature>
<feature type="compositionally biased region" description="Low complexity" evidence="1">
    <location>
        <begin position="261"/>
        <end position="270"/>
    </location>
</feature>
<protein>
    <submittedName>
        <fullName evidence="3">Uncharacterized protein</fullName>
    </submittedName>
</protein>
<feature type="transmembrane region" description="Helical" evidence="2">
    <location>
        <begin position="67"/>
        <end position="86"/>
    </location>
</feature>
<dbReference type="OrthoDB" id="10427680at2759"/>
<proteinExistence type="predicted"/>
<keyword evidence="2" id="KW-0812">Transmembrane</keyword>
<feature type="compositionally biased region" description="Acidic residues" evidence="1">
    <location>
        <begin position="215"/>
        <end position="227"/>
    </location>
</feature>
<dbReference type="AlphaFoldDB" id="A0A9P1BGZ4"/>
<keyword evidence="2" id="KW-0472">Membrane</keyword>
<dbReference type="Proteomes" id="UP001152797">
    <property type="component" value="Unassembled WGS sequence"/>
</dbReference>
<keyword evidence="2" id="KW-1133">Transmembrane helix</keyword>
<reference evidence="4" key="2">
    <citation type="submission" date="2024-04" db="EMBL/GenBank/DDBJ databases">
        <authorList>
            <person name="Chen Y."/>
            <person name="Shah S."/>
            <person name="Dougan E. K."/>
            <person name="Thang M."/>
            <person name="Chan C."/>
        </authorList>
    </citation>
    <scope>NUCLEOTIDE SEQUENCE [LARGE SCALE GENOMIC DNA]</scope>
</reference>
<gene>
    <name evidence="3" type="ORF">C1SCF055_LOCUS1692</name>
</gene>
<dbReference type="EMBL" id="CAMXCT010000057">
    <property type="protein sequence ID" value="CAI3973169.1"/>
    <property type="molecule type" value="Genomic_DNA"/>
</dbReference>
<name>A0A9P1BGZ4_9DINO</name>